<evidence type="ECO:0000313" key="2">
    <source>
        <dbReference type="Proteomes" id="UP000231157"/>
    </source>
</evidence>
<dbReference type="EMBL" id="PFAZ01000001">
    <property type="protein sequence ID" value="PIR89508.1"/>
    <property type="molecule type" value="Genomic_DNA"/>
</dbReference>
<accession>A0A2H0USX3</accession>
<gene>
    <name evidence="1" type="ORF">COU07_01240</name>
</gene>
<comment type="caution">
    <text evidence="1">The sequence shown here is derived from an EMBL/GenBank/DDBJ whole genome shotgun (WGS) entry which is preliminary data.</text>
</comment>
<sequence length="122" mass="13533">MLCASKETRELADRVLYLLETLGDLSLAETKGKNHLRLSSSSIDVLYWRRNILGDINEEITGKVVVGVTEKPIKFAFVFLNERSVDDDTGAPTDSPSVFDKIRSFVACKHKEAMTVVDAAQS</sequence>
<reference evidence="2" key="1">
    <citation type="submission" date="2017-09" db="EMBL/GenBank/DDBJ databases">
        <title>Depth-based differentiation of microbial function through sediment-hosted aquifers and enrichment of novel symbionts in the deep terrestrial subsurface.</title>
        <authorList>
            <person name="Probst A.J."/>
            <person name="Ladd B."/>
            <person name="Jarett J.K."/>
            <person name="Geller-Mcgrath D.E."/>
            <person name="Sieber C.M.K."/>
            <person name="Emerson J.B."/>
            <person name="Anantharaman K."/>
            <person name="Thomas B.C."/>
            <person name="Malmstrom R."/>
            <person name="Stieglmeier M."/>
            <person name="Klingl A."/>
            <person name="Woyke T."/>
            <person name="Ryan C.M."/>
            <person name="Banfield J.F."/>
        </authorList>
    </citation>
    <scope>NUCLEOTIDE SEQUENCE [LARGE SCALE GENOMIC DNA]</scope>
</reference>
<proteinExistence type="predicted"/>
<organism evidence="1 2">
    <name type="scientific">Candidatus Harrisonbacteria bacterium CG10_big_fil_rev_8_21_14_0_10_40_38</name>
    <dbReference type="NCBI Taxonomy" id="1974583"/>
    <lineage>
        <taxon>Bacteria</taxon>
        <taxon>Candidatus Harrisoniibacteriota</taxon>
    </lineage>
</organism>
<name>A0A2H0USX3_9BACT</name>
<dbReference type="Proteomes" id="UP000231157">
    <property type="component" value="Unassembled WGS sequence"/>
</dbReference>
<protein>
    <submittedName>
        <fullName evidence="1">Uncharacterized protein</fullName>
    </submittedName>
</protein>
<evidence type="ECO:0000313" key="1">
    <source>
        <dbReference type="EMBL" id="PIR89508.1"/>
    </source>
</evidence>
<dbReference type="AlphaFoldDB" id="A0A2H0USX3"/>